<accession>T1H568</accession>
<keyword evidence="2" id="KW-1185">Reference proteome</keyword>
<evidence type="ECO:0000313" key="2">
    <source>
        <dbReference type="Proteomes" id="UP000015102"/>
    </source>
</evidence>
<name>T1H568_MEGSC</name>
<reference evidence="1" key="2">
    <citation type="submission" date="2015-06" db="UniProtKB">
        <authorList>
            <consortium name="EnsemblMetazoa"/>
        </authorList>
    </citation>
    <scope>IDENTIFICATION</scope>
</reference>
<dbReference type="HOGENOM" id="CLU_1951229_0_0_1"/>
<protein>
    <submittedName>
        <fullName evidence="1">Uncharacterized protein</fullName>
    </submittedName>
</protein>
<dbReference type="EnsemblMetazoa" id="MESCA011443-RA">
    <property type="protein sequence ID" value="MESCA011443-PA"/>
    <property type="gene ID" value="MESCA011443"/>
</dbReference>
<organism evidence="1 2">
    <name type="scientific">Megaselia scalaris</name>
    <name type="common">Humpbacked fly</name>
    <name type="synonym">Phora scalaris</name>
    <dbReference type="NCBI Taxonomy" id="36166"/>
    <lineage>
        <taxon>Eukaryota</taxon>
        <taxon>Metazoa</taxon>
        <taxon>Ecdysozoa</taxon>
        <taxon>Arthropoda</taxon>
        <taxon>Hexapoda</taxon>
        <taxon>Insecta</taxon>
        <taxon>Pterygota</taxon>
        <taxon>Neoptera</taxon>
        <taxon>Endopterygota</taxon>
        <taxon>Diptera</taxon>
        <taxon>Brachycera</taxon>
        <taxon>Muscomorpha</taxon>
        <taxon>Platypezoidea</taxon>
        <taxon>Phoridae</taxon>
        <taxon>Megaseliini</taxon>
        <taxon>Megaselia</taxon>
    </lineage>
</organism>
<sequence>MFSFPTTEEVTYPQYQISILPSKDLRTTKPSGMLNITYKIFASIVWELQKRIGPYKCGFHARKINNRSDIQDELFTAMNEFDIPKNSSSYLQKLVIPQKLRKLVYEIQTSNKFYLEKFVVNVKRVRFAC</sequence>
<proteinExistence type="predicted"/>
<dbReference type="EMBL" id="CAQQ02384195">
    <property type="status" value="NOT_ANNOTATED_CDS"/>
    <property type="molecule type" value="Genomic_DNA"/>
</dbReference>
<dbReference type="AlphaFoldDB" id="T1H568"/>
<reference evidence="2" key="1">
    <citation type="submission" date="2013-02" db="EMBL/GenBank/DDBJ databases">
        <authorList>
            <person name="Hughes D."/>
        </authorList>
    </citation>
    <scope>NUCLEOTIDE SEQUENCE</scope>
    <source>
        <strain>Durham</strain>
        <strain evidence="2">NC isolate 2 -- Noor lab</strain>
    </source>
</reference>
<evidence type="ECO:0000313" key="1">
    <source>
        <dbReference type="EnsemblMetazoa" id="MESCA011443-PA"/>
    </source>
</evidence>
<dbReference type="EMBL" id="CAQQ02384196">
    <property type="status" value="NOT_ANNOTATED_CDS"/>
    <property type="molecule type" value="Genomic_DNA"/>
</dbReference>
<dbReference type="Proteomes" id="UP000015102">
    <property type="component" value="Unassembled WGS sequence"/>
</dbReference>